<feature type="non-terminal residue" evidence="1">
    <location>
        <position position="1"/>
    </location>
</feature>
<organism evidence="1">
    <name type="scientific">marine metagenome</name>
    <dbReference type="NCBI Taxonomy" id="408172"/>
    <lineage>
        <taxon>unclassified sequences</taxon>
        <taxon>metagenomes</taxon>
        <taxon>ecological metagenomes</taxon>
    </lineage>
</organism>
<sequence length="71" mass="8126">LWIDNEPAYEYLGPTNWKGDRDRCTLKLGLYTNANLKSANKEERENMVVLLDSMAIGKNEAALLKNLKKDK</sequence>
<proteinExistence type="predicted"/>
<accession>A0A383DPN4</accession>
<gene>
    <name evidence="1" type="ORF">METZ01_LOCUS499315</name>
</gene>
<evidence type="ECO:0000313" key="1">
    <source>
        <dbReference type="EMBL" id="SVE46461.1"/>
    </source>
</evidence>
<dbReference type="AlphaFoldDB" id="A0A383DPN4"/>
<dbReference type="EMBL" id="UINC01219130">
    <property type="protein sequence ID" value="SVE46461.1"/>
    <property type="molecule type" value="Genomic_DNA"/>
</dbReference>
<protein>
    <submittedName>
        <fullName evidence="1">Uncharacterized protein</fullName>
    </submittedName>
</protein>
<dbReference type="Gene3D" id="2.60.120.200">
    <property type="match status" value="1"/>
</dbReference>
<name>A0A383DPN4_9ZZZZ</name>
<reference evidence="1" key="1">
    <citation type="submission" date="2018-05" db="EMBL/GenBank/DDBJ databases">
        <authorList>
            <person name="Lanie J.A."/>
            <person name="Ng W.-L."/>
            <person name="Kazmierczak K.M."/>
            <person name="Andrzejewski T.M."/>
            <person name="Davidsen T.M."/>
            <person name="Wayne K.J."/>
            <person name="Tettelin H."/>
            <person name="Glass J.I."/>
            <person name="Rusch D."/>
            <person name="Podicherti R."/>
            <person name="Tsui H.-C.T."/>
            <person name="Winkler M.E."/>
        </authorList>
    </citation>
    <scope>NUCLEOTIDE SEQUENCE</scope>
</reference>